<keyword evidence="1" id="KW-0472">Membrane</keyword>
<keyword evidence="1" id="KW-0812">Transmembrane</keyword>
<gene>
    <name evidence="2" type="ORF">RFI_05846</name>
</gene>
<feature type="transmembrane region" description="Helical" evidence="1">
    <location>
        <begin position="205"/>
        <end position="223"/>
    </location>
</feature>
<accession>X6NZ83</accession>
<reference evidence="2 3" key="1">
    <citation type="journal article" date="2013" name="Curr. Biol.">
        <title>The Genome of the Foraminiferan Reticulomyxa filosa.</title>
        <authorList>
            <person name="Glockner G."/>
            <person name="Hulsmann N."/>
            <person name="Schleicher M."/>
            <person name="Noegel A.A."/>
            <person name="Eichinger L."/>
            <person name="Gallinger C."/>
            <person name="Pawlowski J."/>
            <person name="Sierra R."/>
            <person name="Euteneuer U."/>
            <person name="Pillet L."/>
            <person name="Moustafa A."/>
            <person name="Platzer M."/>
            <person name="Groth M."/>
            <person name="Szafranski K."/>
            <person name="Schliwa M."/>
        </authorList>
    </citation>
    <scope>NUCLEOTIDE SEQUENCE [LARGE SCALE GENOMIC DNA]</scope>
</reference>
<name>X6NZ83_RETFI</name>
<evidence type="ECO:0008006" key="4">
    <source>
        <dbReference type="Google" id="ProtNLM"/>
    </source>
</evidence>
<evidence type="ECO:0000256" key="1">
    <source>
        <dbReference type="SAM" id="Phobius"/>
    </source>
</evidence>
<dbReference type="AlphaFoldDB" id="X6NZ83"/>
<sequence length="276" mass="32122">MMQKQIIQNYDESKSNQQLQTILNYSSSGHASLNNAVASHQLIRKFSTCGYLVFSQQSNFSKQSHPKNTLKWVPRFNFPDKHLGNTLQGASNSYLFSIFDVHVVHYRSNFLLSRLPFFSKTATKERHKKKNRCIGYTVRCFDHKDQKYRCVKAAVKSLVSSKKSLKNALISENFLREQQLLQKISATKDCPNTICKYIIHWESDLFYYFATEYCVGGNLFYYMMNVLYGSLFTTKKKSVATKTFLWCNTKNIFLTPFLFLIDFKNDKKIGCKKLDA</sequence>
<dbReference type="SUPFAM" id="SSF56112">
    <property type="entry name" value="Protein kinase-like (PK-like)"/>
    <property type="match status" value="1"/>
</dbReference>
<keyword evidence="1" id="KW-1133">Transmembrane helix</keyword>
<feature type="transmembrane region" description="Helical" evidence="1">
    <location>
        <begin position="243"/>
        <end position="263"/>
    </location>
</feature>
<proteinExistence type="predicted"/>
<dbReference type="InterPro" id="IPR011009">
    <property type="entry name" value="Kinase-like_dom_sf"/>
</dbReference>
<protein>
    <recommendedName>
        <fullName evidence="4">Protein kinase domain-containing protein</fullName>
    </recommendedName>
</protein>
<dbReference type="Proteomes" id="UP000023152">
    <property type="component" value="Unassembled WGS sequence"/>
</dbReference>
<dbReference type="Gene3D" id="3.30.200.20">
    <property type="entry name" value="Phosphorylase Kinase, domain 1"/>
    <property type="match status" value="1"/>
</dbReference>
<organism evidence="2 3">
    <name type="scientific">Reticulomyxa filosa</name>
    <dbReference type="NCBI Taxonomy" id="46433"/>
    <lineage>
        <taxon>Eukaryota</taxon>
        <taxon>Sar</taxon>
        <taxon>Rhizaria</taxon>
        <taxon>Retaria</taxon>
        <taxon>Foraminifera</taxon>
        <taxon>Monothalamids</taxon>
        <taxon>Reticulomyxidae</taxon>
        <taxon>Reticulomyxa</taxon>
    </lineage>
</organism>
<dbReference type="EMBL" id="ASPP01005033">
    <property type="protein sequence ID" value="ETO31276.1"/>
    <property type="molecule type" value="Genomic_DNA"/>
</dbReference>
<keyword evidence="3" id="KW-1185">Reference proteome</keyword>
<comment type="caution">
    <text evidence="2">The sequence shown here is derived from an EMBL/GenBank/DDBJ whole genome shotgun (WGS) entry which is preliminary data.</text>
</comment>
<evidence type="ECO:0000313" key="3">
    <source>
        <dbReference type="Proteomes" id="UP000023152"/>
    </source>
</evidence>
<evidence type="ECO:0000313" key="2">
    <source>
        <dbReference type="EMBL" id="ETO31276.1"/>
    </source>
</evidence>